<dbReference type="EMBL" id="QWDN01001303">
    <property type="protein sequence ID" value="TEB40440.1"/>
    <property type="molecule type" value="Genomic_DNA"/>
</dbReference>
<protein>
    <submittedName>
        <fullName evidence="2">UDP-N-acetylmuramoyl-L-alanyl-D-glutamate--2, 6-diaminopimelate ligase</fullName>
    </submittedName>
</protein>
<dbReference type="InterPro" id="IPR006162">
    <property type="entry name" value="Ppantetheine_attach_site"/>
</dbReference>
<dbReference type="Pfam" id="PF02875">
    <property type="entry name" value="Mur_ligase_C"/>
    <property type="match status" value="1"/>
</dbReference>
<evidence type="ECO:0000259" key="1">
    <source>
        <dbReference type="Pfam" id="PF02875"/>
    </source>
</evidence>
<dbReference type="SUPFAM" id="SSF53244">
    <property type="entry name" value="MurD-like peptide ligases, peptide-binding domain"/>
    <property type="match status" value="1"/>
</dbReference>
<accession>A0A4Y7U1X6</accession>
<dbReference type="GO" id="GO:0005524">
    <property type="term" value="F:ATP binding"/>
    <property type="evidence" value="ECO:0007669"/>
    <property type="project" value="InterPro"/>
</dbReference>
<gene>
    <name evidence="2" type="ORF">D0809_30595</name>
</gene>
<organism evidence="2 3">
    <name type="scientific">Flavobacterium circumlabens</name>
    <dbReference type="NCBI Taxonomy" id="2133765"/>
    <lineage>
        <taxon>Bacteria</taxon>
        <taxon>Pseudomonadati</taxon>
        <taxon>Bacteroidota</taxon>
        <taxon>Flavobacteriia</taxon>
        <taxon>Flavobacteriales</taxon>
        <taxon>Flavobacteriaceae</taxon>
        <taxon>Flavobacterium</taxon>
    </lineage>
</organism>
<dbReference type="RefSeq" id="WP_306462623.1">
    <property type="nucleotide sequence ID" value="NZ_QWDN01001303.1"/>
</dbReference>
<feature type="domain" description="Mur ligase C-terminal" evidence="1">
    <location>
        <begin position="45"/>
        <end position="96"/>
    </location>
</feature>
<feature type="non-terminal residue" evidence="2">
    <location>
        <position position="1"/>
    </location>
</feature>
<dbReference type="PROSITE" id="PS00012">
    <property type="entry name" value="PHOSPHOPANTETHEINE"/>
    <property type="match status" value="1"/>
</dbReference>
<reference evidence="2 3" key="1">
    <citation type="journal article" date="2018" name="Syst. Appl. Microbiol.">
        <title>Flavobacterium circumlabens sp. nov. and Flavobacterium cupreum sp. nov., two psychrotrophic species isolated from Antarctic environmental samples.</title>
        <authorList>
            <person name="Kralova S."/>
            <person name="Busse H.J."/>
            <person name="Svec P."/>
            <person name="Maslanova I."/>
            <person name="Stankova E."/>
            <person name="Bartak M."/>
            <person name="Sedlacek I."/>
        </authorList>
    </citation>
    <scope>NUCLEOTIDE SEQUENCE [LARGE SCALE GENOMIC DNA]</scope>
    <source>
        <strain evidence="2 3">CCM 8828</strain>
    </source>
</reference>
<dbReference type="SUPFAM" id="SSF53623">
    <property type="entry name" value="MurD-like peptide ligases, catalytic domain"/>
    <property type="match status" value="1"/>
</dbReference>
<evidence type="ECO:0000313" key="3">
    <source>
        <dbReference type="Proteomes" id="UP000298340"/>
    </source>
</evidence>
<dbReference type="InterPro" id="IPR036615">
    <property type="entry name" value="Mur_ligase_C_dom_sf"/>
</dbReference>
<dbReference type="GO" id="GO:0016881">
    <property type="term" value="F:acid-amino acid ligase activity"/>
    <property type="evidence" value="ECO:0007669"/>
    <property type="project" value="InterPro"/>
</dbReference>
<dbReference type="Proteomes" id="UP000298340">
    <property type="component" value="Unassembled WGS sequence"/>
</dbReference>
<dbReference type="PANTHER" id="PTHR23135:SF4">
    <property type="entry name" value="UDP-N-ACETYLMURAMOYL-L-ALANYL-D-GLUTAMATE--2,6-DIAMINOPIMELATE LIGASE MURE HOMOLOG, CHLOROPLASTIC"/>
    <property type="match status" value="1"/>
</dbReference>
<evidence type="ECO:0000313" key="2">
    <source>
        <dbReference type="EMBL" id="TEB40440.1"/>
    </source>
</evidence>
<dbReference type="Gene3D" id="3.90.190.20">
    <property type="entry name" value="Mur ligase, C-terminal domain"/>
    <property type="match status" value="1"/>
</dbReference>
<feature type="non-terminal residue" evidence="2">
    <location>
        <position position="97"/>
    </location>
</feature>
<dbReference type="PANTHER" id="PTHR23135">
    <property type="entry name" value="MUR LIGASE FAMILY MEMBER"/>
    <property type="match status" value="1"/>
</dbReference>
<dbReference type="InterPro" id="IPR004101">
    <property type="entry name" value="Mur_ligase_C"/>
</dbReference>
<proteinExistence type="predicted"/>
<dbReference type="InterPro" id="IPR036565">
    <property type="entry name" value="Mur-like_cat_sf"/>
</dbReference>
<comment type="caution">
    <text evidence="2">The sequence shown here is derived from an EMBL/GenBank/DDBJ whole genome shotgun (WGS) entry which is preliminary data.</text>
</comment>
<dbReference type="AlphaFoldDB" id="A0A4Y7U1X6"/>
<name>A0A4Y7U1X6_9FLAO</name>
<sequence>NEVWVKLIGTFNAYNVLAIYGTAVELGMDSLEALRLLSDLESVSGRFQYIVSEGNITAIVDYAHTPDALDNVLKTINDIRTKNEQLITVVGCGGNRD</sequence>
<keyword evidence="2" id="KW-0436">Ligase</keyword>